<dbReference type="GO" id="GO:0008726">
    <property type="term" value="F:alkanesulfonate monooxygenase activity"/>
    <property type="evidence" value="ECO:0007669"/>
    <property type="project" value="TreeGrafter"/>
</dbReference>
<evidence type="ECO:0000313" key="6">
    <source>
        <dbReference type="EMBL" id="SDD04299.1"/>
    </source>
</evidence>
<evidence type="ECO:0000256" key="4">
    <source>
        <dbReference type="ARBA" id="ARBA00023033"/>
    </source>
</evidence>
<evidence type="ECO:0000256" key="1">
    <source>
        <dbReference type="ARBA" id="ARBA00022630"/>
    </source>
</evidence>
<gene>
    <name evidence="6" type="ORF">SAMN05421630_105313</name>
</gene>
<dbReference type="RefSeq" id="WP_091805283.1">
    <property type="nucleotide sequence ID" value="NZ_CP016353.1"/>
</dbReference>
<dbReference type="Pfam" id="PF00296">
    <property type="entry name" value="Bac_luciferase"/>
    <property type="match status" value="1"/>
</dbReference>
<dbReference type="Proteomes" id="UP000199494">
    <property type="component" value="Unassembled WGS sequence"/>
</dbReference>
<dbReference type="InterPro" id="IPR011251">
    <property type="entry name" value="Luciferase-like_dom"/>
</dbReference>
<evidence type="ECO:0000313" key="7">
    <source>
        <dbReference type="Proteomes" id="UP000199494"/>
    </source>
</evidence>
<dbReference type="InterPro" id="IPR050172">
    <property type="entry name" value="SsuD_RutA_monooxygenase"/>
</dbReference>
<sequence>MKYAVLAPVSADTTADPAWIGEFALHAEACGFESVVVVEHTVVMSRYTSVYPYADTGRMELADDCRIPDPLDLLAFLAARTSTIGLATGVLVLPNHHPVVLAKRAATVDALSGGRLRLCLGVGWMREEIEACGTDFATRGRRADEQIDVLRALWTDTPEGASHHGEFFHFDGAMSYPKPARPGGVPLHIGGHSPAAARRAGRRGDGLQPLGVAGAELRGLVELMRAEAATAGRDPGRLELTLGHAVGRITKDKAQRMAAMGATRLLLSPAPTADLAEAKDELSACARRVGIAA</sequence>
<dbReference type="InterPro" id="IPR036661">
    <property type="entry name" value="Luciferase-like_sf"/>
</dbReference>
<keyword evidence="1" id="KW-0285">Flavoprotein</keyword>
<evidence type="ECO:0000259" key="5">
    <source>
        <dbReference type="Pfam" id="PF00296"/>
    </source>
</evidence>
<name>A0A222VZK0_9PSEU</name>
<dbReference type="PANTHER" id="PTHR42847:SF4">
    <property type="entry name" value="ALKANESULFONATE MONOOXYGENASE-RELATED"/>
    <property type="match status" value="1"/>
</dbReference>
<dbReference type="AlphaFoldDB" id="A0A222VZK0"/>
<dbReference type="KEGG" id="pmad:BAY61_16325"/>
<keyword evidence="3" id="KW-0560">Oxidoreductase</keyword>
<dbReference type="NCBIfam" id="TIGR03619">
    <property type="entry name" value="F420_Rv2161c"/>
    <property type="match status" value="1"/>
</dbReference>
<keyword evidence="4" id="KW-0503">Monooxygenase</keyword>
<dbReference type="PANTHER" id="PTHR42847">
    <property type="entry name" value="ALKANESULFONATE MONOOXYGENASE"/>
    <property type="match status" value="1"/>
</dbReference>
<dbReference type="InterPro" id="IPR019921">
    <property type="entry name" value="Lucif-like_OxRdtase_Rv2161c"/>
</dbReference>
<proteinExistence type="predicted"/>
<protein>
    <submittedName>
        <fullName evidence="6">Probable F420-dependent oxidoreductase, Rv2161c family</fullName>
    </submittedName>
</protein>
<dbReference type="GO" id="GO:0046306">
    <property type="term" value="P:alkanesulfonate catabolic process"/>
    <property type="evidence" value="ECO:0007669"/>
    <property type="project" value="TreeGrafter"/>
</dbReference>
<dbReference type="EMBL" id="FMZE01000005">
    <property type="protein sequence ID" value="SDD04299.1"/>
    <property type="molecule type" value="Genomic_DNA"/>
</dbReference>
<organism evidence="6 7">
    <name type="scientific">Prauserella marina</name>
    <dbReference type="NCBI Taxonomy" id="530584"/>
    <lineage>
        <taxon>Bacteria</taxon>
        <taxon>Bacillati</taxon>
        <taxon>Actinomycetota</taxon>
        <taxon>Actinomycetes</taxon>
        <taxon>Pseudonocardiales</taxon>
        <taxon>Pseudonocardiaceae</taxon>
        <taxon>Prauserella</taxon>
    </lineage>
</organism>
<dbReference type="OrthoDB" id="3206024at2"/>
<accession>A0A222VZK0</accession>
<evidence type="ECO:0000256" key="2">
    <source>
        <dbReference type="ARBA" id="ARBA00022643"/>
    </source>
</evidence>
<dbReference type="Gene3D" id="3.20.20.30">
    <property type="entry name" value="Luciferase-like domain"/>
    <property type="match status" value="1"/>
</dbReference>
<feature type="domain" description="Luciferase-like" evidence="5">
    <location>
        <begin position="12"/>
        <end position="256"/>
    </location>
</feature>
<keyword evidence="7" id="KW-1185">Reference proteome</keyword>
<dbReference type="SUPFAM" id="SSF51679">
    <property type="entry name" value="Bacterial luciferase-like"/>
    <property type="match status" value="1"/>
</dbReference>
<evidence type="ECO:0000256" key="3">
    <source>
        <dbReference type="ARBA" id="ARBA00023002"/>
    </source>
</evidence>
<dbReference type="STRING" id="530584.SAMN05421630_105313"/>
<keyword evidence="2" id="KW-0288">FMN</keyword>
<reference evidence="6 7" key="1">
    <citation type="submission" date="2016-10" db="EMBL/GenBank/DDBJ databases">
        <authorList>
            <person name="de Groot N.N."/>
        </authorList>
    </citation>
    <scope>NUCLEOTIDE SEQUENCE [LARGE SCALE GENOMIC DNA]</scope>
    <source>
        <strain evidence="6 7">CGMCC 4.5506</strain>
    </source>
</reference>